<evidence type="ECO:0000313" key="11">
    <source>
        <dbReference type="EMBL" id="MEE4425296.1"/>
    </source>
</evidence>
<protein>
    <submittedName>
        <fullName evidence="11">MFS transporter</fullName>
    </submittedName>
</protein>
<dbReference type="RefSeq" id="WP_330824243.1">
    <property type="nucleotide sequence ID" value="NZ_JAZBJP010000061.1"/>
</dbReference>
<keyword evidence="7" id="KW-0046">Antibiotic resistance</keyword>
<name>A0ABU7P2S9_9ACTN</name>
<feature type="transmembrane region" description="Helical" evidence="9">
    <location>
        <begin position="12"/>
        <end position="36"/>
    </location>
</feature>
<dbReference type="Gene3D" id="1.20.1720.10">
    <property type="entry name" value="Multidrug resistance protein D"/>
    <property type="match status" value="1"/>
</dbReference>
<dbReference type="Gene3D" id="1.20.1250.20">
    <property type="entry name" value="MFS general substrate transporter like domains"/>
    <property type="match status" value="1"/>
</dbReference>
<evidence type="ECO:0000256" key="1">
    <source>
        <dbReference type="ARBA" id="ARBA00004651"/>
    </source>
</evidence>
<dbReference type="NCBIfam" id="TIGR00711">
    <property type="entry name" value="efflux_EmrB"/>
    <property type="match status" value="1"/>
</dbReference>
<keyword evidence="2" id="KW-0813">Transport</keyword>
<feature type="transmembrane region" description="Helical" evidence="9">
    <location>
        <begin position="440"/>
        <end position="459"/>
    </location>
</feature>
<evidence type="ECO:0000256" key="5">
    <source>
        <dbReference type="ARBA" id="ARBA00022989"/>
    </source>
</evidence>
<dbReference type="PANTHER" id="PTHR42718">
    <property type="entry name" value="MAJOR FACILITATOR SUPERFAMILY MULTIDRUG TRANSPORTER MFSC"/>
    <property type="match status" value="1"/>
</dbReference>
<keyword evidence="4 9" id="KW-0812">Transmembrane</keyword>
<feature type="domain" description="Major facilitator superfamily (MFS) profile" evidence="10">
    <location>
        <begin position="14"/>
        <end position="463"/>
    </location>
</feature>
<feature type="transmembrane region" description="Helical" evidence="9">
    <location>
        <begin position="333"/>
        <end position="351"/>
    </location>
</feature>
<proteinExistence type="predicted"/>
<dbReference type="EMBL" id="JAZBJP010000061">
    <property type="protein sequence ID" value="MEE4425296.1"/>
    <property type="molecule type" value="Genomic_DNA"/>
</dbReference>
<dbReference type="InterPro" id="IPR004638">
    <property type="entry name" value="EmrB-like"/>
</dbReference>
<feature type="transmembrane region" description="Helical" evidence="9">
    <location>
        <begin position="105"/>
        <end position="126"/>
    </location>
</feature>
<keyword evidence="6 9" id="KW-0472">Membrane</keyword>
<feature type="region of interest" description="Disordered" evidence="8">
    <location>
        <begin position="479"/>
        <end position="519"/>
    </location>
</feature>
<feature type="transmembrane region" description="Helical" evidence="9">
    <location>
        <begin position="363"/>
        <end position="391"/>
    </location>
</feature>
<comment type="caution">
    <text evidence="11">The sequence shown here is derived from an EMBL/GenBank/DDBJ whole genome shotgun (WGS) entry which is preliminary data.</text>
</comment>
<feature type="transmembrane region" description="Helical" evidence="9">
    <location>
        <begin position="138"/>
        <end position="160"/>
    </location>
</feature>
<keyword evidence="12" id="KW-1185">Reference proteome</keyword>
<dbReference type="InterPro" id="IPR011701">
    <property type="entry name" value="MFS"/>
</dbReference>
<keyword evidence="5 9" id="KW-1133">Transmembrane helix</keyword>
<feature type="transmembrane region" description="Helical" evidence="9">
    <location>
        <begin position="268"/>
        <end position="292"/>
    </location>
</feature>
<reference evidence="11 12" key="1">
    <citation type="submission" date="2023-12" db="EMBL/GenBank/DDBJ databases">
        <title>30 novel species of actinomycetes from the DSMZ collection.</title>
        <authorList>
            <person name="Nouioui I."/>
        </authorList>
    </citation>
    <scope>NUCLEOTIDE SEQUENCE [LARGE SCALE GENOMIC DNA]</scope>
    <source>
        <strain evidence="11 12">DSM 41528</strain>
    </source>
</reference>
<dbReference type="CDD" id="cd17321">
    <property type="entry name" value="MFS_MMR_MDR_like"/>
    <property type="match status" value="1"/>
</dbReference>
<gene>
    <name evidence="11" type="ORF">V2J85_39195</name>
</gene>
<accession>A0ABU7P2S9</accession>
<evidence type="ECO:0000256" key="9">
    <source>
        <dbReference type="SAM" id="Phobius"/>
    </source>
</evidence>
<dbReference type="InterPro" id="IPR036259">
    <property type="entry name" value="MFS_trans_sf"/>
</dbReference>
<dbReference type="SUPFAM" id="SSF103473">
    <property type="entry name" value="MFS general substrate transporter"/>
    <property type="match status" value="1"/>
</dbReference>
<evidence type="ECO:0000256" key="6">
    <source>
        <dbReference type="ARBA" id="ARBA00023136"/>
    </source>
</evidence>
<evidence type="ECO:0000256" key="3">
    <source>
        <dbReference type="ARBA" id="ARBA00022475"/>
    </source>
</evidence>
<organism evidence="11 12">
    <name type="scientific">Streptomyces bugieae</name>
    <dbReference type="NCBI Taxonomy" id="3098223"/>
    <lineage>
        <taxon>Bacteria</taxon>
        <taxon>Bacillati</taxon>
        <taxon>Actinomycetota</taxon>
        <taxon>Actinomycetes</taxon>
        <taxon>Kitasatosporales</taxon>
        <taxon>Streptomycetaceae</taxon>
        <taxon>Streptomyces</taxon>
    </lineage>
</organism>
<keyword evidence="3" id="KW-1003">Cell membrane</keyword>
<feature type="transmembrane region" description="Helical" evidence="9">
    <location>
        <begin position="80"/>
        <end position="99"/>
    </location>
</feature>
<dbReference type="PROSITE" id="PS50850">
    <property type="entry name" value="MFS"/>
    <property type="match status" value="1"/>
</dbReference>
<evidence type="ECO:0000259" key="10">
    <source>
        <dbReference type="PROSITE" id="PS50850"/>
    </source>
</evidence>
<sequence>MSDVRLRSSQGRWVLLTAVLGSGMAMLDSTVVNVALPRIGQDLHADLAVLQWTVTAYLLTLSALILLGGALGDRYGRRRIFVIGVIWFATASLLCGLAPQAGVLIAARALQGVGGALLTPGSLALIQAVFRPDDRARAVGAWSGLGGVAAAIGPFVGGWLVDGPGWRWVFFVNVPLALVCVPVALRHVPETRERDAAARRGFDVAGAVLGALALAGVTYALIEAPGRGASPGVVVPAVAGVLLGVAFVRVEGRRADPMLPPAIFRIRLFSAINAVTVCVYAAFSGFFFLAVLQLQVVAGYSALQAGVALLPTTVLMLLLSARSGELGQRIGPRIPLTVGPVLCAAGMLLMIRVGPGASYVADVLPALVVLGMGMVTLVAPLTSTVLASVDVDRAGLASGINNAAARAAGLIAVAALPLLAGMGPEAYRSADQFAATFRRAMPLCAAVLLVGALIAWLTVRPAPRPATPPTKEPCHPECTYHCGVASPPLDPGDTPHQPPPTSTPPPTGGDGPEGPGVWT</sequence>
<dbReference type="Proteomes" id="UP001307760">
    <property type="component" value="Unassembled WGS sequence"/>
</dbReference>
<feature type="transmembrane region" description="Helical" evidence="9">
    <location>
        <begin position="166"/>
        <end position="189"/>
    </location>
</feature>
<comment type="subcellular location">
    <subcellularLocation>
        <location evidence="1">Cell membrane</location>
        <topology evidence="1">Multi-pass membrane protein</topology>
    </subcellularLocation>
</comment>
<feature type="compositionally biased region" description="Gly residues" evidence="8">
    <location>
        <begin position="508"/>
        <end position="519"/>
    </location>
</feature>
<feature type="compositionally biased region" description="Pro residues" evidence="8">
    <location>
        <begin position="496"/>
        <end position="507"/>
    </location>
</feature>
<dbReference type="PANTHER" id="PTHR42718:SF42">
    <property type="entry name" value="EXPORT PROTEIN"/>
    <property type="match status" value="1"/>
</dbReference>
<evidence type="ECO:0000256" key="2">
    <source>
        <dbReference type="ARBA" id="ARBA00022448"/>
    </source>
</evidence>
<evidence type="ECO:0000313" key="12">
    <source>
        <dbReference type="Proteomes" id="UP001307760"/>
    </source>
</evidence>
<feature type="transmembrane region" description="Helical" evidence="9">
    <location>
        <begin position="48"/>
        <end position="68"/>
    </location>
</feature>
<feature type="transmembrane region" description="Helical" evidence="9">
    <location>
        <begin position="403"/>
        <end position="420"/>
    </location>
</feature>
<feature type="transmembrane region" description="Helical" evidence="9">
    <location>
        <begin position="201"/>
        <end position="222"/>
    </location>
</feature>
<evidence type="ECO:0000256" key="8">
    <source>
        <dbReference type="SAM" id="MobiDB-lite"/>
    </source>
</evidence>
<feature type="transmembrane region" description="Helical" evidence="9">
    <location>
        <begin position="298"/>
        <end position="321"/>
    </location>
</feature>
<dbReference type="Pfam" id="PF07690">
    <property type="entry name" value="MFS_1"/>
    <property type="match status" value="1"/>
</dbReference>
<evidence type="ECO:0000256" key="4">
    <source>
        <dbReference type="ARBA" id="ARBA00022692"/>
    </source>
</evidence>
<feature type="transmembrane region" description="Helical" evidence="9">
    <location>
        <begin position="228"/>
        <end position="248"/>
    </location>
</feature>
<dbReference type="InterPro" id="IPR020846">
    <property type="entry name" value="MFS_dom"/>
</dbReference>
<evidence type="ECO:0000256" key="7">
    <source>
        <dbReference type="ARBA" id="ARBA00023251"/>
    </source>
</evidence>